<feature type="domain" description="Nucleoside transporter/FeoB GTPase Gate" evidence="10">
    <location>
        <begin position="112"/>
        <end position="211"/>
    </location>
</feature>
<dbReference type="InterPro" id="IPR011657">
    <property type="entry name" value="CNT_C_dom"/>
</dbReference>
<feature type="transmembrane region" description="Helical" evidence="7">
    <location>
        <begin position="24"/>
        <end position="41"/>
    </location>
</feature>
<feature type="transmembrane region" description="Helical" evidence="7">
    <location>
        <begin position="395"/>
        <end position="413"/>
    </location>
</feature>
<keyword evidence="3" id="KW-1003">Cell membrane</keyword>
<evidence type="ECO:0000313" key="12">
    <source>
        <dbReference type="Proteomes" id="UP000294746"/>
    </source>
</evidence>
<keyword evidence="5 7" id="KW-1133">Transmembrane helix</keyword>
<reference evidence="11 12" key="1">
    <citation type="submission" date="2019-03" db="EMBL/GenBank/DDBJ databases">
        <title>Genomic Encyclopedia of Type Strains, Phase IV (KMG-IV): sequencing the most valuable type-strain genomes for metagenomic binning, comparative biology and taxonomic classification.</title>
        <authorList>
            <person name="Goeker M."/>
        </authorList>
    </citation>
    <scope>NUCLEOTIDE SEQUENCE [LARGE SCALE GENOMIC DNA]</scope>
    <source>
        <strain evidence="11 12">DSM 46831</strain>
    </source>
</reference>
<keyword evidence="4 7" id="KW-0812">Transmembrane</keyword>
<gene>
    <name evidence="11" type="ORF">EDD57_101160</name>
</gene>
<dbReference type="AlphaFoldDB" id="A0A4R2S042"/>
<feature type="domain" description="Concentrative nucleoside transporter N-terminal" evidence="8">
    <location>
        <begin position="30"/>
        <end position="102"/>
    </location>
</feature>
<dbReference type="InterPro" id="IPR011642">
    <property type="entry name" value="Gate_dom"/>
</dbReference>
<dbReference type="Pfam" id="PF01773">
    <property type="entry name" value="Nucleos_tra2_N"/>
    <property type="match status" value="1"/>
</dbReference>
<evidence type="ECO:0000256" key="5">
    <source>
        <dbReference type="ARBA" id="ARBA00022989"/>
    </source>
</evidence>
<evidence type="ECO:0000256" key="4">
    <source>
        <dbReference type="ARBA" id="ARBA00022692"/>
    </source>
</evidence>
<dbReference type="Pfam" id="PF07662">
    <property type="entry name" value="Nucleos_tra2_C"/>
    <property type="match status" value="1"/>
</dbReference>
<evidence type="ECO:0000256" key="2">
    <source>
        <dbReference type="ARBA" id="ARBA00009033"/>
    </source>
</evidence>
<evidence type="ECO:0000313" key="11">
    <source>
        <dbReference type="EMBL" id="TCP70717.1"/>
    </source>
</evidence>
<keyword evidence="6 7" id="KW-0472">Membrane</keyword>
<feature type="transmembrane region" description="Helical" evidence="7">
    <location>
        <begin position="296"/>
        <end position="317"/>
    </location>
</feature>
<dbReference type="InterPro" id="IPR002668">
    <property type="entry name" value="CNT_N_dom"/>
</dbReference>
<feature type="transmembrane region" description="Helical" evidence="7">
    <location>
        <begin position="114"/>
        <end position="134"/>
    </location>
</feature>
<dbReference type="EMBL" id="SLXV01000001">
    <property type="protein sequence ID" value="TCP70717.1"/>
    <property type="molecule type" value="Genomic_DNA"/>
</dbReference>
<organism evidence="11 12">
    <name type="scientific">Baia soyae</name>
    <dbReference type="NCBI Taxonomy" id="1544746"/>
    <lineage>
        <taxon>Bacteria</taxon>
        <taxon>Bacillati</taxon>
        <taxon>Bacillota</taxon>
        <taxon>Bacilli</taxon>
        <taxon>Bacillales</taxon>
        <taxon>Thermoactinomycetaceae</taxon>
        <taxon>Baia</taxon>
    </lineage>
</organism>
<dbReference type="GO" id="GO:0005886">
    <property type="term" value="C:plasma membrane"/>
    <property type="evidence" value="ECO:0007669"/>
    <property type="project" value="UniProtKB-SubCell"/>
</dbReference>
<proteinExistence type="inferred from homology"/>
<keyword evidence="12" id="KW-1185">Reference proteome</keyword>
<feature type="transmembrane region" description="Helical" evidence="7">
    <location>
        <begin position="354"/>
        <end position="375"/>
    </location>
</feature>
<dbReference type="Pfam" id="PF07670">
    <property type="entry name" value="Gate"/>
    <property type="match status" value="1"/>
</dbReference>
<feature type="transmembrane region" description="Helical" evidence="7">
    <location>
        <begin position="53"/>
        <end position="77"/>
    </location>
</feature>
<feature type="transmembrane region" description="Helical" evidence="7">
    <location>
        <begin position="186"/>
        <end position="207"/>
    </location>
</feature>
<evidence type="ECO:0000256" key="6">
    <source>
        <dbReference type="ARBA" id="ARBA00023136"/>
    </source>
</evidence>
<evidence type="ECO:0000259" key="9">
    <source>
        <dbReference type="Pfam" id="PF07662"/>
    </source>
</evidence>
<feature type="domain" description="Concentrative nucleoside transporter C-terminal" evidence="9">
    <location>
        <begin position="213"/>
        <end position="411"/>
    </location>
</feature>
<comment type="caution">
    <text evidence="11">The sequence shown here is derived from an EMBL/GenBank/DDBJ whole genome shotgun (WGS) entry which is preliminary data.</text>
</comment>
<dbReference type="Proteomes" id="UP000294746">
    <property type="component" value="Unassembled WGS sequence"/>
</dbReference>
<evidence type="ECO:0000259" key="10">
    <source>
        <dbReference type="Pfam" id="PF07670"/>
    </source>
</evidence>
<feature type="transmembrane region" description="Helical" evidence="7">
    <location>
        <begin position="268"/>
        <end position="290"/>
    </location>
</feature>
<dbReference type="PANTHER" id="PTHR10590:SF23">
    <property type="entry name" value="NUPC_NUPG FAMILY NUCLEOSIDE CNT TRANSPORTER"/>
    <property type="match status" value="1"/>
</dbReference>
<evidence type="ECO:0000259" key="8">
    <source>
        <dbReference type="Pfam" id="PF01773"/>
    </source>
</evidence>
<dbReference type="PANTHER" id="PTHR10590">
    <property type="entry name" value="SODIUM/NUCLEOSIDE COTRANSPORTER"/>
    <property type="match status" value="1"/>
</dbReference>
<evidence type="ECO:0000256" key="7">
    <source>
        <dbReference type="SAM" id="Phobius"/>
    </source>
</evidence>
<dbReference type="InterPro" id="IPR008276">
    <property type="entry name" value="C_nuclsd_transpt"/>
</dbReference>
<name>A0A4R2S042_9BACL</name>
<comment type="similarity">
    <text evidence="2">Belongs to the concentrative nucleoside transporter (CNT) (TC 2.A.41) family.</text>
</comment>
<comment type="subcellular location">
    <subcellularLocation>
        <location evidence="1">Cell membrane</location>
        <topology evidence="1">Multi-pass membrane protein</topology>
    </subcellularLocation>
</comment>
<evidence type="ECO:0000256" key="3">
    <source>
        <dbReference type="ARBA" id="ARBA00022475"/>
    </source>
</evidence>
<accession>A0A4R2S042</accession>
<protein>
    <submittedName>
        <fullName evidence="11">CNT family concentrative nucleoside transporter/nucleoside transport protein</fullName>
    </submittedName>
</protein>
<evidence type="ECO:0000256" key="1">
    <source>
        <dbReference type="ARBA" id="ARBA00004651"/>
    </source>
</evidence>
<dbReference type="GO" id="GO:0015293">
    <property type="term" value="F:symporter activity"/>
    <property type="evidence" value="ECO:0007669"/>
    <property type="project" value="TreeGrafter"/>
</dbReference>
<feature type="transmembrane region" description="Helical" evidence="7">
    <location>
        <begin position="213"/>
        <end position="232"/>
    </location>
</feature>
<sequence length="414" mass="45045">MYEPIFLWKNNANTTKQETENMNVVFFFTGLLLVFVLGYIASNNRRDIKLKPIVVMLVVEGILTFFMLSTKIGITIVSGVSKAFHKLVVLGISGVDFVFGGLENNGASTFFLDVLLPIIFISVLIGILSHYHILPYIIRMIGLGLSKLNGMGKLENYVAVSSAILGQSEVFLTTKKQLGLISKRRLYTLCTSAMSAVSIAIVGAYMTMVDPKYVVVAIIINIFSALIIANLINPYDIGDEDDLAIEQSAEKMNLFQAISESIMDGLKVAIIVAAMLVGYIALINFINYLFMFVFHISFQTILGYIFAPVAFLMGVPYGEAVKAGSVMATKLVTNEFVAMLDFQNVSKQLSAKTVGIVSVFLVSFANFSSIGIITGAIKALNEKKGDEVAKFGLKLLYGSTLASILSGTIVGLFL</sequence>
<dbReference type="GO" id="GO:0005337">
    <property type="term" value="F:nucleoside transmembrane transporter activity"/>
    <property type="evidence" value="ECO:0007669"/>
    <property type="project" value="InterPro"/>
</dbReference>